<dbReference type="EMBL" id="GGFJ01014273">
    <property type="protein sequence ID" value="MBW63414.1"/>
    <property type="molecule type" value="Transcribed_RNA"/>
</dbReference>
<keyword evidence="1" id="KW-0732">Signal</keyword>
<feature type="chain" id="PRO_5014915122" evidence="1">
    <location>
        <begin position="28"/>
        <end position="72"/>
    </location>
</feature>
<reference evidence="2" key="1">
    <citation type="submission" date="2018-01" db="EMBL/GenBank/DDBJ databases">
        <title>An insight into the sialome of Amazonian anophelines.</title>
        <authorList>
            <person name="Ribeiro J.M."/>
            <person name="Scarpassa V."/>
            <person name="Calvo E."/>
        </authorList>
    </citation>
    <scope>NUCLEOTIDE SEQUENCE</scope>
    <source>
        <tissue evidence="2">Salivary glands</tissue>
    </source>
</reference>
<proteinExistence type="predicted"/>
<name>A0A2M4CDM3_9DIPT</name>
<sequence length="72" mass="7935">MLALFALSYYVPSLLTATLGWFGCVSGDCGDWFEGVDYVALCVTRRKWGEMSALIKTRMISSSSYLSDIALP</sequence>
<accession>A0A2M4CDM3</accession>
<evidence type="ECO:0000313" key="2">
    <source>
        <dbReference type="EMBL" id="MBW63414.1"/>
    </source>
</evidence>
<organism evidence="2">
    <name type="scientific">Anopheles marajoara</name>
    <dbReference type="NCBI Taxonomy" id="58244"/>
    <lineage>
        <taxon>Eukaryota</taxon>
        <taxon>Metazoa</taxon>
        <taxon>Ecdysozoa</taxon>
        <taxon>Arthropoda</taxon>
        <taxon>Hexapoda</taxon>
        <taxon>Insecta</taxon>
        <taxon>Pterygota</taxon>
        <taxon>Neoptera</taxon>
        <taxon>Endopterygota</taxon>
        <taxon>Diptera</taxon>
        <taxon>Nematocera</taxon>
        <taxon>Culicoidea</taxon>
        <taxon>Culicidae</taxon>
        <taxon>Anophelinae</taxon>
        <taxon>Anopheles</taxon>
    </lineage>
</organism>
<evidence type="ECO:0000256" key="1">
    <source>
        <dbReference type="SAM" id="SignalP"/>
    </source>
</evidence>
<feature type="signal peptide" evidence="1">
    <location>
        <begin position="1"/>
        <end position="27"/>
    </location>
</feature>
<protein>
    <submittedName>
        <fullName evidence="2">Putative secreted protein</fullName>
    </submittedName>
</protein>
<dbReference type="AlphaFoldDB" id="A0A2M4CDM3"/>